<evidence type="ECO:0000313" key="3">
    <source>
        <dbReference type="Proteomes" id="UP001172738"/>
    </source>
</evidence>
<name>A0ABT8G192_9MICO</name>
<sequence length="233" mass="25047">MTERPASHDEATDRAALVDHLARALSGTGAYGETLEAIAHETQVDPALLRQHFGDRMSVLLALLEWHDTRGAPGGYGALTDRIAVFDTMSAEELVGALMGTARRHATTPGYVRLTALLKAEASALRHPAQDILRQRQSIFHGIIAKSIQSQREALGSTADPLTPEERASTVIATWEGLLVYGDLNPGRLDVLWVLELTLRQALELSTPARPAPRTATPASPDDAPGDDGWAGH</sequence>
<dbReference type="InterPro" id="IPR036271">
    <property type="entry name" value="Tet_transcr_reg_TetR-rel_C_sf"/>
</dbReference>
<evidence type="ECO:0000256" key="1">
    <source>
        <dbReference type="SAM" id="MobiDB-lite"/>
    </source>
</evidence>
<dbReference type="Gene3D" id="1.10.357.10">
    <property type="entry name" value="Tetracycline Repressor, domain 2"/>
    <property type="match status" value="1"/>
</dbReference>
<dbReference type="RefSeq" id="WP_301127917.1">
    <property type="nucleotide sequence ID" value="NZ_JAUHPV010000004.1"/>
</dbReference>
<dbReference type="Proteomes" id="UP001172738">
    <property type="component" value="Unassembled WGS sequence"/>
</dbReference>
<evidence type="ECO:0000313" key="2">
    <source>
        <dbReference type="EMBL" id="MDN4472906.1"/>
    </source>
</evidence>
<evidence type="ECO:0008006" key="4">
    <source>
        <dbReference type="Google" id="ProtNLM"/>
    </source>
</evidence>
<accession>A0ABT8G192</accession>
<gene>
    <name evidence="2" type="ORF">QQX04_07855</name>
</gene>
<dbReference type="SUPFAM" id="SSF48498">
    <property type="entry name" value="Tetracyclin repressor-like, C-terminal domain"/>
    <property type="match status" value="1"/>
</dbReference>
<organism evidence="2 3">
    <name type="scientific">Demequina zhanjiangensis</name>
    <dbReference type="NCBI Taxonomy" id="3051659"/>
    <lineage>
        <taxon>Bacteria</taxon>
        <taxon>Bacillati</taxon>
        <taxon>Actinomycetota</taxon>
        <taxon>Actinomycetes</taxon>
        <taxon>Micrococcales</taxon>
        <taxon>Demequinaceae</taxon>
        <taxon>Demequina</taxon>
    </lineage>
</organism>
<feature type="compositionally biased region" description="Low complexity" evidence="1">
    <location>
        <begin position="208"/>
        <end position="223"/>
    </location>
</feature>
<feature type="region of interest" description="Disordered" evidence="1">
    <location>
        <begin position="208"/>
        <end position="233"/>
    </location>
</feature>
<keyword evidence="3" id="KW-1185">Reference proteome</keyword>
<reference evidence="2" key="1">
    <citation type="submission" date="2023-06" db="EMBL/GenBank/DDBJ databases">
        <title>SYSU T00b26.</title>
        <authorList>
            <person name="Gao L."/>
            <person name="Fang B.-Z."/>
            <person name="Li W.-J."/>
        </authorList>
    </citation>
    <scope>NUCLEOTIDE SEQUENCE</scope>
    <source>
        <strain evidence="2">SYSU T00b26</strain>
    </source>
</reference>
<comment type="caution">
    <text evidence="2">The sequence shown here is derived from an EMBL/GenBank/DDBJ whole genome shotgun (WGS) entry which is preliminary data.</text>
</comment>
<protein>
    <recommendedName>
        <fullName evidence="4">Transcriptional regulator, TetR family</fullName>
    </recommendedName>
</protein>
<proteinExistence type="predicted"/>
<dbReference type="EMBL" id="JAUHPV010000004">
    <property type="protein sequence ID" value="MDN4472906.1"/>
    <property type="molecule type" value="Genomic_DNA"/>
</dbReference>
<dbReference type="SUPFAM" id="SSF46689">
    <property type="entry name" value="Homeodomain-like"/>
    <property type="match status" value="1"/>
</dbReference>
<dbReference type="InterPro" id="IPR009057">
    <property type="entry name" value="Homeodomain-like_sf"/>
</dbReference>